<dbReference type="PANTHER" id="PTHR43622:SF7">
    <property type="entry name" value="3-DEHYDROQUINATE SYNTHASE, CHLOROPLASTIC"/>
    <property type="match status" value="1"/>
</dbReference>
<dbReference type="InterPro" id="IPR030960">
    <property type="entry name" value="DHQS/DOIS_N"/>
</dbReference>
<feature type="binding site" evidence="18">
    <location>
        <begin position="172"/>
        <end position="175"/>
    </location>
    <ligand>
        <name>NAD(+)</name>
        <dbReference type="ChEBI" id="CHEBI:57540"/>
    </ligand>
</feature>
<dbReference type="CDD" id="cd08195">
    <property type="entry name" value="DHQS"/>
    <property type="match status" value="1"/>
</dbReference>
<evidence type="ECO:0000256" key="13">
    <source>
        <dbReference type="ARBA" id="ARBA00022833"/>
    </source>
</evidence>
<feature type="binding site" evidence="18">
    <location>
        <begin position="108"/>
        <end position="112"/>
    </location>
    <ligand>
        <name>NAD(+)</name>
        <dbReference type="ChEBI" id="CHEBI:57540"/>
    </ligand>
</feature>
<dbReference type="GO" id="GO:0005737">
    <property type="term" value="C:cytoplasm"/>
    <property type="evidence" value="ECO:0007669"/>
    <property type="project" value="UniProtKB-SubCell"/>
</dbReference>
<comment type="cofactor">
    <cofactor evidence="3">
        <name>Zn(2+)</name>
        <dbReference type="ChEBI" id="CHEBI:29105"/>
    </cofactor>
</comment>
<dbReference type="Gene3D" id="1.20.1090.10">
    <property type="entry name" value="Dehydroquinate synthase-like - alpha domain"/>
    <property type="match status" value="1"/>
</dbReference>
<feature type="domain" description="3-dehydroquinate synthase C-terminal" evidence="20">
    <location>
        <begin position="184"/>
        <end position="327"/>
    </location>
</feature>
<feature type="binding site" evidence="18">
    <location>
        <position position="187"/>
    </location>
    <ligand>
        <name>Zn(2+)</name>
        <dbReference type="ChEBI" id="CHEBI:29105"/>
    </ligand>
</feature>
<feature type="binding site" evidence="18">
    <location>
        <begin position="132"/>
        <end position="133"/>
    </location>
    <ligand>
        <name>NAD(+)</name>
        <dbReference type="ChEBI" id="CHEBI:57540"/>
    </ligand>
</feature>
<dbReference type="HAMAP" id="MF_00110">
    <property type="entry name" value="DHQ_synthase"/>
    <property type="match status" value="1"/>
</dbReference>
<evidence type="ECO:0000256" key="15">
    <source>
        <dbReference type="ARBA" id="ARBA00023141"/>
    </source>
</evidence>
<feature type="binding site" evidence="18">
    <location>
        <position position="250"/>
    </location>
    <ligand>
        <name>Zn(2+)</name>
        <dbReference type="ChEBI" id="CHEBI:29105"/>
    </ligand>
</feature>
<keyword evidence="12 18" id="KW-0547">Nucleotide-binding</keyword>
<keyword evidence="17 18" id="KW-0170">Cobalt</keyword>
<keyword evidence="22" id="KW-1185">Reference proteome</keyword>
<dbReference type="Pfam" id="PF24621">
    <property type="entry name" value="DHQS_C"/>
    <property type="match status" value="1"/>
</dbReference>
<dbReference type="EC" id="4.2.3.4" evidence="7 18"/>
<comment type="subcellular location">
    <subcellularLocation>
        <location evidence="4 18">Cytoplasm</location>
    </subcellularLocation>
</comment>
<dbReference type="GO" id="GO:0003856">
    <property type="term" value="F:3-dehydroquinate synthase activity"/>
    <property type="evidence" value="ECO:0007669"/>
    <property type="project" value="UniProtKB-UniRule"/>
</dbReference>
<accession>A0A346XW70</accession>
<dbReference type="GO" id="GO:0000166">
    <property type="term" value="F:nucleotide binding"/>
    <property type="evidence" value="ECO:0007669"/>
    <property type="project" value="UniProtKB-KW"/>
</dbReference>
<dbReference type="Pfam" id="PF01761">
    <property type="entry name" value="DHQ_synthase"/>
    <property type="match status" value="1"/>
</dbReference>
<evidence type="ECO:0000256" key="3">
    <source>
        <dbReference type="ARBA" id="ARBA00001947"/>
    </source>
</evidence>
<evidence type="ECO:0000259" key="20">
    <source>
        <dbReference type="Pfam" id="PF24621"/>
    </source>
</evidence>
<protein>
    <recommendedName>
        <fullName evidence="8 18">3-dehydroquinate synthase</fullName>
        <shortName evidence="18">DHQS</shortName>
        <ecNumber evidence="7 18">4.2.3.4</ecNumber>
    </recommendedName>
</protein>
<evidence type="ECO:0000256" key="6">
    <source>
        <dbReference type="ARBA" id="ARBA00005412"/>
    </source>
</evidence>
<keyword evidence="10 18" id="KW-0028">Amino-acid biosynthesis</keyword>
<reference evidence="21 22" key="1">
    <citation type="submission" date="2018-09" db="EMBL/GenBank/DDBJ databases">
        <title>Complete genome sequence of Euzebya sp. DY32-46 isolated from seawater of Pacific Ocean.</title>
        <authorList>
            <person name="Xu L."/>
            <person name="Wu Y.-H."/>
            <person name="Xu X.-W."/>
        </authorList>
    </citation>
    <scope>NUCLEOTIDE SEQUENCE [LARGE SCALE GENOMIC DNA]</scope>
    <source>
        <strain evidence="21 22">DY32-46</strain>
    </source>
</reference>
<feature type="binding site" evidence="18">
    <location>
        <position position="154"/>
    </location>
    <ligand>
        <name>NAD(+)</name>
        <dbReference type="ChEBI" id="CHEBI:57540"/>
    </ligand>
</feature>
<comment type="function">
    <text evidence="18">Catalyzes the conversion of 3-deoxy-D-arabino-heptulosonate 7-phosphate (DAHP) to dehydroquinate (DHQ).</text>
</comment>
<evidence type="ECO:0000313" key="21">
    <source>
        <dbReference type="EMBL" id="AXV06467.1"/>
    </source>
</evidence>
<feature type="binding site" evidence="18">
    <location>
        <position position="145"/>
    </location>
    <ligand>
        <name>NAD(+)</name>
        <dbReference type="ChEBI" id="CHEBI:57540"/>
    </ligand>
</feature>
<dbReference type="OrthoDB" id="9806583at2"/>
<sequence length="361" mass="38139">MTHDTIHVALGARSYDIHVGAGLIADLHDLVPWPAHARNAVVVTNGVVWEHYGEAVSTAVEAAGLALAVIRVPDGEQAKSTDTLAALWSRFAGIPLLRDDVVIALGGGVVGDLAGFAAATWNRGVALVQVPTTLLAQVDSAIGGKTGINLAQGKNLVGSFHQPLAVISDVATLATLPDRERRAGLGEVAKYGFIADPVVLELLEERPGSATAGEPDVLREIVRRGSTVKAEIVSDDERESGRRALLNYGHTVGHAIEALTGYGTYRHGEAVGLGMVFAARLGERLDIAEKGLADRTVAVLDGLGLPTRGLRLDPGAVWDVMARDKKARDGVRFIISRRPGQAEVIDEPRRGIVDDVLRSMA</sequence>
<comment type="pathway">
    <text evidence="5 18">Metabolic intermediate biosynthesis; chorismate biosynthesis; chorismate from D-erythrose 4-phosphate and phosphoenolpyruvate: step 2/7.</text>
</comment>
<organism evidence="21 22">
    <name type="scientific">Euzebya pacifica</name>
    <dbReference type="NCBI Taxonomy" id="1608957"/>
    <lineage>
        <taxon>Bacteria</taxon>
        <taxon>Bacillati</taxon>
        <taxon>Actinomycetota</taxon>
        <taxon>Nitriliruptoria</taxon>
        <taxon>Euzebyales</taxon>
    </lineage>
</organism>
<feature type="binding site" evidence="18">
    <location>
        <position position="267"/>
    </location>
    <ligand>
        <name>Zn(2+)</name>
        <dbReference type="ChEBI" id="CHEBI:29105"/>
    </ligand>
</feature>
<evidence type="ECO:0000313" key="22">
    <source>
        <dbReference type="Proteomes" id="UP000264006"/>
    </source>
</evidence>
<dbReference type="PIRSF" id="PIRSF001455">
    <property type="entry name" value="DHQ_synth"/>
    <property type="match status" value="1"/>
</dbReference>
<dbReference type="Gene3D" id="3.40.50.1970">
    <property type="match status" value="1"/>
</dbReference>
<evidence type="ECO:0000256" key="8">
    <source>
        <dbReference type="ARBA" id="ARBA00017684"/>
    </source>
</evidence>
<evidence type="ECO:0000256" key="17">
    <source>
        <dbReference type="ARBA" id="ARBA00023285"/>
    </source>
</evidence>
<dbReference type="AlphaFoldDB" id="A0A346XW70"/>
<dbReference type="GO" id="GO:0008652">
    <property type="term" value="P:amino acid biosynthetic process"/>
    <property type="evidence" value="ECO:0007669"/>
    <property type="project" value="UniProtKB-KW"/>
</dbReference>
<dbReference type="RefSeq" id="WP_114591117.1">
    <property type="nucleotide sequence ID" value="NZ_CAXIBR010000012.1"/>
</dbReference>
<keyword evidence="13 18" id="KW-0862">Zinc</keyword>
<evidence type="ECO:0000256" key="16">
    <source>
        <dbReference type="ARBA" id="ARBA00023239"/>
    </source>
</evidence>
<dbReference type="GO" id="GO:0009073">
    <property type="term" value="P:aromatic amino acid family biosynthetic process"/>
    <property type="evidence" value="ECO:0007669"/>
    <property type="project" value="UniProtKB-KW"/>
</dbReference>
<keyword evidence="9 18" id="KW-0963">Cytoplasm</keyword>
<evidence type="ECO:0000256" key="4">
    <source>
        <dbReference type="ARBA" id="ARBA00004496"/>
    </source>
</evidence>
<keyword evidence="15 18" id="KW-0057">Aromatic amino acid biosynthesis</keyword>
<dbReference type="InterPro" id="IPR050071">
    <property type="entry name" value="Dehydroquinate_synthase"/>
</dbReference>
<dbReference type="InterPro" id="IPR030963">
    <property type="entry name" value="DHQ_synth_fam"/>
</dbReference>
<keyword evidence="16 18" id="KW-0456">Lyase</keyword>
<evidence type="ECO:0000256" key="12">
    <source>
        <dbReference type="ARBA" id="ARBA00022741"/>
    </source>
</evidence>
<evidence type="ECO:0000256" key="18">
    <source>
        <dbReference type="HAMAP-Rule" id="MF_00110"/>
    </source>
</evidence>
<evidence type="ECO:0000256" key="14">
    <source>
        <dbReference type="ARBA" id="ARBA00023027"/>
    </source>
</evidence>
<gene>
    <name evidence="18" type="primary">aroB</name>
    <name evidence="21" type="ORF">DVS28_a1776</name>
</gene>
<proteinExistence type="inferred from homology"/>
<dbReference type="Proteomes" id="UP000264006">
    <property type="component" value="Chromosome"/>
</dbReference>
<evidence type="ECO:0000259" key="19">
    <source>
        <dbReference type="Pfam" id="PF01761"/>
    </source>
</evidence>
<dbReference type="SUPFAM" id="SSF56796">
    <property type="entry name" value="Dehydroquinate synthase-like"/>
    <property type="match status" value="1"/>
</dbReference>
<evidence type="ECO:0000256" key="1">
    <source>
        <dbReference type="ARBA" id="ARBA00001393"/>
    </source>
</evidence>
<dbReference type="GO" id="GO:0009423">
    <property type="term" value="P:chorismate biosynthetic process"/>
    <property type="evidence" value="ECO:0007669"/>
    <property type="project" value="UniProtKB-UniRule"/>
</dbReference>
<keyword evidence="14 18" id="KW-0520">NAD</keyword>
<evidence type="ECO:0000256" key="5">
    <source>
        <dbReference type="ARBA" id="ARBA00004661"/>
    </source>
</evidence>
<dbReference type="KEGG" id="euz:DVS28_a1776"/>
<evidence type="ECO:0000256" key="9">
    <source>
        <dbReference type="ARBA" id="ARBA00022490"/>
    </source>
</evidence>
<dbReference type="InterPro" id="IPR056179">
    <property type="entry name" value="DHQS_C"/>
</dbReference>
<dbReference type="FunFam" id="3.40.50.1970:FF:000007">
    <property type="entry name" value="Pentafunctional AROM polypeptide"/>
    <property type="match status" value="1"/>
</dbReference>
<dbReference type="EMBL" id="CP031165">
    <property type="protein sequence ID" value="AXV06467.1"/>
    <property type="molecule type" value="Genomic_DNA"/>
</dbReference>
<dbReference type="NCBIfam" id="TIGR01357">
    <property type="entry name" value="aroB"/>
    <property type="match status" value="1"/>
</dbReference>
<dbReference type="UniPathway" id="UPA00053">
    <property type="reaction ID" value="UER00085"/>
</dbReference>
<comment type="cofactor">
    <cofactor evidence="2 18">
        <name>NAD(+)</name>
        <dbReference type="ChEBI" id="CHEBI:57540"/>
    </cofactor>
</comment>
<keyword evidence="11 18" id="KW-0479">Metal-binding</keyword>
<dbReference type="InterPro" id="IPR016037">
    <property type="entry name" value="DHQ_synth_AroB"/>
</dbReference>
<evidence type="ECO:0000256" key="11">
    <source>
        <dbReference type="ARBA" id="ARBA00022723"/>
    </source>
</evidence>
<comment type="similarity">
    <text evidence="6 18">Belongs to the sugar phosphate cyclases superfamily. Dehydroquinate synthase family.</text>
</comment>
<name>A0A346XW70_9ACTN</name>
<dbReference type="GO" id="GO:0046872">
    <property type="term" value="F:metal ion binding"/>
    <property type="evidence" value="ECO:0007669"/>
    <property type="project" value="UniProtKB-KW"/>
</dbReference>
<evidence type="ECO:0000256" key="2">
    <source>
        <dbReference type="ARBA" id="ARBA00001911"/>
    </source>
</evidence>
<evidence type="ECO:0000256" key="7">
    <source>
        <dbReference type="ARBA" id="ARBA00013031"/>
    </source>
</evidence>
<evidence type="ECO:0000256" key="10">
    <source>
        <dbReference type="ARBA" id="ARBA00022605"/>
    </source>
</evidence>
<dbReference type="PANTHER" id="PTHR43622">
    <property type="entry name" value="3-DEHYDROQUINATE SYNTHASE"/>
    <property type="match status" value="1"/>
</dbReference>
<feature type="binding site" evidence="18">
    <location>
        <begin position="74"/>
        <end position="79"/>
    </location>
    <ligand>
        <name>NAD(+)</name>
        <dbReference type="ChEBI" id="CHEBI:57540"/>
    </ligand>
</feature>
<comment type="cofactor">
    <cofactor evidence="18">
        <name>Co(2+)</name>
        <dbReference type="ChEBI" id="CHEBI:48828"/>
    </cofactor>
    <cofactor evidence="18">
        <name>Zn(2+)</name>
        <dbReference type="ChEBI" id="CHEBI:29105"/>
    </cofactor>
    <text evidence="18">Binds 1 divalent metal cation per subunit. Can use either Co(2+) or Zn(2+).</text>
</comment>
<feature type="domain" description="3-dehydroquinate synthase N-terminal" evidence="19">
    <location>
        <begin position="70"/>
        <end position="181"/>
    </location>
</feature>
<comment type="catalytic activity">
    <reaction evidence="1 18">
        <text>7-phospho-2-dehydro-3-deoxy-D-arabino-heptonate = 3-dehydroquinate + phosphate</text>
        <dbReference type="Rhea" id="RHEA:21968"/>
        <dbReference type="ChEBI" id="CHEBI:32364"/>
        <dbReference type="ChEBI" id="CHEBI:43474"/>
        <dbReference type="ChEBI" id="CHEBI:58394"/>
        <dbReference type="EC" id="4.2.3.4"/>
    </reaction>
</comment>